<dbReference type="NCBIfam" id="NF040570">
    <property type="entry name" value="guided_TnpB"/>
    <property type="match status" value="1"/>
</dbReference>
<evidence type="ECO:0000313" key="10">
    <source>
        <dbReference type="Proteomes" id="UP001596096"/>
    </source>
</evidence>
<keyword evidence="4" id="KW-0238">DNA-binding</keyword>
<feature type="domain" description="Cas12f1-like TNB" evidence="8">
    <location>
        <begin position="176"/>
        <end position="243"/>
    </location>
</feature>
<proteinExistence type="inferred from homology"/>
<comment type="similarity">
    <text evidence="1">In the C-terminal section; belongs to the transposase 35 family.</text>
</comment>
<evidence type="ECO:0000256" key="2">
    <source>
        <dbReference type="ARBA" id="ARBA00011044"/>
    </source>
</evidence>
<dbReference type="Proteomes" id="UP001596096">
    <property type="component" value="Unassembled WGS sequence"/>
</dbReference>
<dbReference type="Pfam" id="PF07282">
    <property type="entry name" value="Cas12f1-like_TNB"/>
    <property type="match status" value="1"/>
</dbReference>
<dbReference type="InterPro" id="IPR001959">
    <property type="entry name" value="Transposase"/>
</dbReference>
<sequence length="306" mass="32907">MDRLQKGRAQGPEDGLPVVPVQAEQRAVGPVRSGTLVRVVLGARERAERKPSRPDAVLGVDLGVKMLAVFSDGRAPAENPKHLASALRKLRRASRSVSRKVGPDRRTGQRPSNRWRRANAHRNQVHHQVVAPRLDAIHKLTASLTREYGTIVVEDLNVSGMVRHRKLARAVSDAGFGEIRRQLACKTAWNGGNLVVANRWFPSSKTCSGCGAVKAKLPLRVRTFTCESCGLTLDRDVNAAINLASLVKHVAGSGPETLTGRGADRRSPPGEAGGYEASTPHEANPPGSDGDLRPAMGEAPRIADAR</sequence>
<dbReference type="InterPro" id="IPR010095">
    <property type="entry name" value="Cas12f1-like_TNB"/>
</dbReference>
<keyword evidence="10" id="KW-1185">Reference proteome</keyword>
<dbReference type="EMBL" id="JBHSNW010000004">
    <property type="protein sequence ID" value="MFC5815395.1"/>
    <property type="molecule type" value="Genomic_DNA"/>
</dbReference>
<feature type="compositionally biased region" description="Basic residues" evidence="6">
    <location>
        <begin position="113"/>
        <end position="124"/>
    </location>
</feature>
<dbReference type="Pfam" id="PF01385">
    <property type="entry name" value="OrfB_IS605"/>
    <property type="match status" value="1"/>
</dbReference>
<feature type="region of interest" description="Disordered" evidence="6">
    <location>
        <begin position="254"/>
        <end position="306"/>
    </location>
</feature>
<keyword evidence="9" id="KW-0255">Endonuclease</keyword>
<keyword evidence="5" id="KW-0233">DNA recombination</keyword>
<comment type="caution">
    <text evidence="9">The sequence shown here is derived from an EMBL/GenBank/DDBJ whole genome shotgun (WGS) entry which is preliminary data.</text>
</comment>
<dbReference type="RefSeq" id="WP_372452405.1">
    <property type="nucleotide sequence ID" value="NZ_JAHKRN010000004.1"/>
</dbReference>
<evidence type="ECO:0000256" key="6">
    <source>
        <dbReference type="SAM" id="MobiDB-lite"/>
    </source>
</evidence>
<feature type="region of interest" description="Disordered" evidence="6">
    <location>
        <begin position="91"/>
        <end position="124"/>
    </location>
</feature>
<dbReference type="NCBIfam" id="TIGR01766">
    <property type="entry name" value="IS200/IS605 family accessory protein TnpB-like domain"/>
    <property type="match status" value="1"/>
</dbReference>
<keyword evidence="9" id="KW-0540">Nuclease</keyword>
<keyword evidence="3" id="KW-0815">Transposition</keyword>
<dbReference type="InterPro" id="IPR051399">
    <property type="entry name" value="RNA-guided_DNA_endo/Transpos"/>
</dbReference>
<evidence type="ECO:0000313" key="9">
    <source>
        <dbReference type="EMBL" id="MFC5815395.1"/>
    </source>
</evidence>
<evidence type="ECO:0000256" key="1">
    <source>
        <dbReference type="ARBA" id="ARBA00008761"/>
    </source>
</evidence>
<reference evidence="10" key="1">
    <citation type="journal article" date="2019" name="Int. J. Syst. Evol. Microbiol.">
        <title>The Global Catalogue of Microorganisms (GCM) 10K type strain sequencing project: providing services to taxonomists for standard genome sequencing and annotation.</title>
        <authorList>
            <consortium name="The Broad Institute Genomics Platform"/>
            <consortium name="The Broad Institute Genome Sequencing Center for Infectious Disease"/>
            <person name="Wu L."/>
            <person name="Ma J."/>
        </authorList>
    </citation>
    <scope>NUCLEOTIDE SEQUENCE [LARGE SCALE GENOMIC DNA]</scope>
    <source>
        <strain evidence="10">CGMCC 4.7106</strain>
    </source>
</reference>
<evidence type="ECO:0000256" key="5">
    <source>
        <dbReference type="ARBA" id="ARBA00023172"/>
    </source>
</evidence>
<evidence type="ECO:0000259" key="8">
    <source>
        <dbReference type="Pfam" id="PF07282"/>
    </source>
</evidence>
<evidence type="ECO:0000256" key="3">
    <source>
        <dbReference type="ARBA" id="ARBA00022578"/>
    </source>
</evidence>
<dbReference type="GO" id="GO:0004519">
    <property type="term" value="F:endonuclease activity"/>
    <property type="evidence" value="ECO:0007669"/>
    <property type="project" value="UniProtKB-KW"/>
</dbReference>
<organism evidence="9 10">
    <name type="scientific">Nonomuraea harbinensis</name>
    <dbReference type="NCBI Taxonomy" id="1286938"/>
    <lineage>
        <taxon>Bacteria</taxon>
        <taxon>Bacillati</taxon>
        <taxon>Actinomycetota</taxon>
        <taxon>Actinomycetes</taxon>
        <taxon>Streptosporangiales</taxon>
        <taxon>Streptosporangiaceae</taxon>
        <taxon>Nonomuraea</taxon>
    </lineage>
</organism>
<evidence type="ECO:0000256" key="4">
    <source>
        <dbReference type="ARBA" id="ARBA00023125"/>
    </source>
</evidence>
<protein>
    <submittedName>
        <fullName evidence="9">RNA-guided endonuclease TnpB family protein</fullName>
    </submittedName>
</protein>
<name>A0ABW1BSG7_9ACTN</name>
<accession>A0ABW1BSG7</accession>
<feature type="domain" description="Probable transposase IS891/IS1136/IS1341" evidence="7">
    <location>
        <begin position="48"/>
        <end position="163"/>
    </location>
</feature>
<dbReference type="PANTHER" id="PTHR30405">
    <property type="entry name" value="TRANSPOSASE"/>
    <property type="match status" value="1"/>
</dbReference>
<comment type="similarity">
    <text evidence="2">In the N-terminal section; belongs to the transposase 2 family.</text>
</comment>
<keyword evidence="9" id="KW-0378">Hydrolase</keyword>
<gene>
    <name evidence="9" type="ORF">ACFPUY_09905</name>
</gene>
<evidence type="ECO:0000259" key="7">
    <source>
        <dbReference type="Pfam" id="PF01385"/>
    </source>
</evidence>
<dbReference type="PANTHER" id="PTHR30405:SF11">
    <property type="entry name" value="RNA-GUIDED DNA ENDONUCLEASE RV2885C-RELATED"/>
    <property type="match status" value="1"/>
</dbReference>